<dbReference type="SUPFAM" id="SSF46689">
    <property type="entry name" value="Homeodomain-like"/>
    <property type="match status" value="1"/>
</dbReference>
<dbReference type="AlphaFoldDB" id="A0A8T4HC80"/>
<dbReference type="PRINTS" id="PR00032">
    <property type="entry name" value="HTHARAC"/>
</dbReference>
<keyword evidence="2" id="KW-0238">DNA-binding</keyword>
<dbReference type="Gene3D" id="1.10.10.60">
    <property type="entry name" value="Homeodomain-like"/>
    <property type="match status" value="1"/>
</dbReference>
<sequence length="41" mass="4824">MATSNQVKEIACDLGFEDSSYFIRFFKKHTGSTPDEYRKIY</sequence>
<proteinExistence type="predicted"/>
<dbReference type="PANTHER" id="PTHR43280">
    <property type="entry name" value="ARAC-FAMILY TRANSCRIPTIONAL REGULATOR"/>
    <property type="match status" value="1"/>
</dbReference>
<feature type="domain" description="HTH araC/xylS-type" evidence="4">
    <location>
        <begin position="1"/>
        <end position="40"/>
    </location>
</feature>
<dbReference type="Proteomes" id="UP000679691">
    <property type="component" value="Unassembled WGS sequence"/>
</dbReference>
<evidence type="ECO:0000313" key="5">
    <source>
        <dbReference type="EMBL" id="MBP3944569.1"/>
    </source>
</evidence>
<gene>
    <name evidence="5" type="ORF">J5U18_13605</name>
</gene>
<keyword evidence="1" id="KW-0805">Transcription regulation</keyword>
<dbReference type="GO" id="GO:0043565">
    <property type="term" value="F:sequence-specific DNA binding"/>
    <property type="evidence" value="ECO:0007669"/>
    <property type="project" value="InterPro"/>
</dbReference>
<dbReference type="PANTHER" id="PTHR43280:SF32">
    <property type="entry name" value="TRANSCRIPTIONAL REGULATORY PROTEIN"/>
    <property type="match status" value="1"/>
</dbReference>
<dbReference type="InterPro" id="IPR020449">
    <property type="entry name" value="Tscrpt_reg_AraC-type_HTH"/>
</dbReference>
<keyword evidence="6" id="KW-1185">Reference proteome</keyword>
<dbReference type="InterPro" id="IPR009057">
    <property type="entry name" value="Homeodomain-like_sf"/>
</dbReference>
<dbReference type="RefSeq" id="WP_353548082.1">
    <property type="nucleotide sequence ID" value="NZ_JAGKSB010000027.1"/>
</dbReference>
<protein>
    <submittedName>
        <fullName evidence="5">AraC family transcriptional regulator</fullName>
    </submittedName>
</protein>
<organism evidence="5 6">
    <name type="scientific">Rhinopithecimicrobium faecis</name>
    <dbReference type="NCBI Taxonomy" id="2820698"/>
    <lineage>
        <taxon>Bacteria</taxon>
        <taxon>Pseudomonadati</taxon>
        <taxon>Bacteroidota</taxon>
        <taxon>Sphingobacteriia</taxon>
        <taxon>Sphingobacteriales</taxon>
        <taxon>Sphingobacteriaceae</taxon>
        <taxon>Rhinopithecimicrobium</taxon>
    </lineage>
</organism>
<dbReference type="PROSITE" id="PS01124">
    <property type="entry name" value="HTH_ARAC_FAMILY_2"/>
    <property type="match status" value="1"/>
</dbReference>
<evidence type="ECO:0000256" key="2">
    <source>
        <dbReference type="ARBA" id="ARBA00023125"/>
    </source>
</evidence>
<comment type="caution">
    <text evidence="5">The sequence shown here is derived from an EMBL/GenBank/DDBJ whole genome shotgun (WGS) entry which is preliminary data.</text>
</comment>
<evidence type="ECO:0000259" key="4">
    <source>
        <dbReference type="PROSITE" id="PS01124"/>
    </source>
</evidence>
<reference evidence="5" key="1">
    <citation type="submission" date="2021-03" db="EMBL/GenBank/DDBJ databases">
        <authorList>
            <person name="Lu T."/>
            <person name="Wang Q."/>
            <person name="Han X."/>
        </authorList>
    </citation>
    <scope>NUCLEOTIDE SEQUENCE</scope>
    <source>
        <strain evidence="5">WQ 2009</strain>
    </source>
</reference>
<evidence type="ECO:0000313" key="6">
    <source>
        <dbReference type="Proteomes" id="UP000679691"/>
    </source>
</evidence>
<evidence type="ECO:0000256" key="1">
    <source>
        <dbReference type="ARBA" id="ARBA00023015"/>
    </source>
</evidence>
<dbReference type="EMBL" id="JAGKSB010000027">
    <property type="protein sequence ID" value="MBP3944569.1"/>
    <property type="molecule type" value="Genomic_DNA"/>
</dbReference>
<dbReference type="GO" id="GO:0003700">
    <property type="term" value="F:DNA-binding transcription factor activity"/>
    <property type="evidence" value="ECO:0007669"/>
    <property type="project" value="InterPro"/>
</dbReference>
<dbReference type="InterPro" id="IPR018060">
    <property type="entry name" value="HTH_AraC"/>
</dbReference>
<dbReference type="Pfam" id="PF12833">
    <property type="entry name" value="HTH_18"/>
    <property type="match status" value="1"/>
</dbReference>
<evidence type="ECO:0000256" key="3">
    <source>
        <dbReference type="ARBA" id="ARBA00023163"/>
    </source>
</evidence>
<name>A0A8T4HC80_9SPHI</name>
<accession>A0A8T4HC80</accession>
<keyword evidence="3" id="KW-0804">Transcription</keyword>